<accession>A0ABD5U9F7</accession>
<dbReference type="AlphaFoldDB" id="A0ABD5U9F7"/>
<keyword evidence="5 10" id="KW-1133">Transmembrane helix</keyword>
<dbReference type="Gene3D" id="3.30.70.2750">
    <property type="match status" value="1"/>
</dbReference>
<keyword evidence="3 10" id="KW-0813">Transport</keyword>
<evidence type="ECO:0000256" key="11">
    <source>
        <dbReference type="SAM" id="Coils"/>
    </source>
</evidence>
<keyword evidence="11" id="KW-0175">Coiled coil</keyword>
<evidence type="ECO:0000256" key="2">
    <source>
        <dbReference type="ARBA" id="ARBA00009904"/>
    </source>
</evidence>
<reference evidence="13 14" key="1">
    <citation type="journal article" date="2019" name="Int. J. Syst. Evol. Microbiol.">
        <title>The Global Catalogue of Microorganisms (GCM) 10K type strain sequencing project: providing services to taxonomists for standard genome sequencing and annotation.</title>
        <authorList>
            <consortium name="The Broad Institute Genomics Platform"/>
            <consortium name="The Broad Institute Genome Sequencing Center for Infectious Disease"/>
            <person name="Wu L."/>
            <person name="Ma J."/>
        </authorList>
    </citation>
    <scope>NUCLEOTIDE SEQUENCE [LARGE SCALE GENOMIC DNA]</scope>
    <source>
        <strain evidence="13 14">PSRA2</strain>
    </source>
</reference>
<evidence type="ECO:0000256" key="12">
    <source>
        <dbReference type="SAM" id="MobiDB-lite"/>
    </source>
</evidence>
<dbReference type="Proteomes" id="UP001596406">
    <property type="component" value="Unassembled WGS sequence"/>
</dbReference>
<feature type="transmembrane region" description="Helical" evidence="10">
    <location>
        <begin position="665"/>
        <end position="688"/>
    </location>
</feature>
<dbReference type="PANTHER" id="PTHR11629:SF63">
    <property type="entry name" value="V-TYPE PROTON ATPASE SUBUNIT A"/>
    <property type="match status" value="1"/>
</dbReference>
<sequence>MLRPERMSRVSVTGSKKVIDDAIEAVHQLNLLHVTDYGGDWSGFETGTPRPGADTDAERLVTVRSLESILGIEDEDAGPARIVTDEALEEELEDIRQRVNGLDERRDDLRDDLRDVEDRIDTMEPFATLNIDLDLLSGYDTLSVAVGEGDADAVRRELDEAGVDDYELFVEDGVVAVFARTDDLDDVLVGAEFATYDVPDAEGTPSEYLDELEHERKQLESKLTTVENKLEEERLEVGGFLLAAEETLSIRVERREAPLSFATTENAFVAEGWVPTARVIDLERGLEEEVGEHVDVDELEIAEYDGKGRIVEREEVGGTPGGRPAAADGGDEVAADGGTVDAERGPGGSTNLSPPVIQKNSGAVKPFETLVEVINRPKYSELDPTIVLFLTFPVFFGLMIGDLGYGLLYVALGGWLYSSFDNEAIRSLGGVGVVAGLSTAVFGILYGEIFGLHVLGEVLWGGNPPVHKGLQPGYIDYAYFWLVMSVLFGIAHLTIGWVFDFYENLDHGLWHAVTHSGSWLIMMFGLWTWIFSYALEGTSPEFMVGPESVFNGNPMALGFSGFPELVGWGGLAAFFVGVVLLALGDRIEVVEALNVLVNALSYTRLAAVLLAKAGMAFVINLLAFGAYEDSGGEWHFIFPNYSLEYASEHGEIVFTGLMNGTGVEFVLGAIVGIVILLVGHALVLVLGITSAGLQAVRLEYVEFFGKFFEGGGEAYEPFGRERHYTTEE</sequence>
<dbReference type="GO" id="GO:0016020">
    <property type="term" value="C:membrane"/>
    <property type="evidence" value="ECO:0007669"/>
    <property type="project" value="UniProtKB-SubCell"/>
</dbReference>
<comment type="caution">
    <text evidence="13">The sequence shown here is derived from an EMBL/GenBank/DDBJ whole genome shotgun (WGS) entry which is preliminary data.</text>
</comment>
<evidence type="ECO:0000256" key="6">
    <source>
        <dbReference type="ARBA" id="ARBA00023065"/>
    </source>
</evidence>
<evidence type="ECO:0000256" key="4">
    <source>
        <dbReference type="ARBA" id="ARBA00022692"/>
    </source>
</evidence>
<protein>
    <recommendedName>
        <fullName evidence="9 10">A-type ATP synthase subunit I</fullName>
    </recommendedName>
</protein>
<feature type="transmembrane region" description="Helical" evidence="10">
    <location>
        <begin position="386"/>
        <end position="412"/>
    </location>
</feature>
<dbReference type="Gene3D" id="3.30.70.2170">
    <property type="match status" value="1"/>
</dbReference>
<feature type="transmembrane region" description="Helical" evidence="10">
    <location>
        <begin position="519"/>
        <end position="535"/>
    </location>
</feature>
<feature type="transmembrane region" description="Helical" evidence="10">
    <location>
        <begin position="424"/>
        <end position="446"/>
    </location>
</feature>
<evidence type="ECO:0000256" key="10">
    <source>
        <dbReference type="RuleBase" id="RU361189"/>
    </source>
</evidence>
<dbReference type="PANTHER" id="PTHR11629">
    <property type="entry name" value="VACUOLAR PROTON ATPASES"/>
    <property type="match status" value="1"/>
</dbReference>
<keyword evidence="4 10" id="KW-0812">Transmembrane</keyword>
<dbReference type="InterPro" id="IPR002490">
    <property type="entry name" value="V-ATPase_116kDa_su"/>
</dbReference>
<evidence type="ECO:0000256" key="3">
    <source>
        <dbReference type="ARBA" id="ARBA00022448"/>
    </source>
</evidence>
<evidence type="ECO:0000256" key="1">
    <source>
        <dbReference type="ARBA" id="ARBA00004141"/>
    </source>
</evidence>
<dbReference type="Pfam" id="PF01496">
    <property type="entry name" value="V_ATPase_I"/>
    <property type="match status" value="1"/>
</dbReference>
<keyword evidence="7 10" id="KW-0472">Membrane</keyword>
<comment type="function">
    <text evidence="8">Component of the A-type ATP synthase that produces ATP from ADP in the presence of a proton gradient across the membrane.</text>
</comment>
<evidence type="ECO:0000313" key="13">
    <source>
        <dbReference type="EMBL" id="MFC6837184.1"/>
    </source>
</evidence>
<evidence type="ECO:0000256" key="8">
    <source>
        <dbReference type="ARBA" id="ARBA00059506"/>
    </source>
</evidence>
<evidence type="ECO:0000256" key="5">
    <source>
        <dbReference type="ARBA" id="ARBA00022989"/>
    </source>
</evidence>
<name>A0ABD5U9F7_9EURY</name>
<evidence type="ECO:0000313" key="14">
    <source>
        <dbReference type="Proteomes" id="UP001596406"/>
    </source>
</evidence>
<evidence type="ECO:0000256" key="9">
    <source>
        <dbReference type="ARBA" id="ARBA00068671"/>
    </source>
</evidence>
<feature type="transmembrane region" description="Helical" evidence="10">
    <location>
        <begin position="565"/>
        <end position="584"/>
    </location>
</feature>
<dbReference type="EMBL" id="JBHSXM010000001">
    <property type="protein sequence ID" value="MFC6837184.1"/>
    <property type="molecule type" value="Genomic_DNA"/>
</dbReference>
<dbReference type="RefSeq" id="WP_304448851.1">
    <property type="nucleotide sequence ID" value="NZ_JARRAH010000001.1"/>
</dbReference>
<feature type="transmembrane region" description="Helical" evidence="10">
    <location>
        <begin position="605"/>
        <end position="627"/>
    </location>
</feature>
<keyword evidence="14" id="KW-1185">Reference proteome</keyword>
<dbReference type="Gene3D" id="1.20.1460.20">
    <property type="match status" value="1"/>
</dbReference>
<gene>
    <name evidence="13" type="ORF">ACFQHK_11770</name>
</gene>
<proteinExistence type="inferred from homology"/>
<feature type="region of interest" description="Disordered" evidence="12">
    <location>
        <begin position="314"/>
        <end position="355"/>
    </location>
</feature>
<feature type="coiled-coil region" evidence="11">
    <location>
        <begin position="85"/>
        <end position="119"/>
    </location>
</feature>
<keyword evidence="6 10" id="KW-0406">Ion transport</keyword>
<feature type="transmembrane region" description="Helical" evidence="10">
    <location>
        <begin position="478"/>
        <end position="499"/>
    </location>
</feature>
<dbReference type="GO" id="GO:0006811">
    <property type="term" value="P:monoatomic ion transport"/>
    <property type="evidence" value="ECO:0007669"/>
    <property type="project" value="UniProtKB-KW"/>
</dbReference>
<organism evidence="13 14">
    <name type="scientific">Halomarina ordinaria</name>
    <dbReference type="NCBI Taxonomy" id="3033939"/>
    <lineage>
        <taxon>Archaea</taxon>
        <taxon>Methanobacteriati</taxon>
        <taxon>Methanobacteriota</taxon>
        <taxon>Stenosarchaea group</taxon>
        <taxon>Halobacteria</taxon>
        <taxon>Halobacteriales</taxon>
        <taxon>Natronomonadaceae</taxon>
        <taxon>Halomarina</taxon>
    </lineage>
</organism>
<comment type="subcellular location">
    <subcellularLocation>
        <location evidence="1">Membrane</location>
        <topology evidence="1">Multi-pass membrane protein</topology>
    </subcellularLocation>
</comment>
<feature type="coiled-coil region" evidence="11">
    <location>
        <begin position="209"/>
        <end position="236"/>
    </location>
</feature>
<comment type="similarity">
    <text evidence="2 10">Belongs to the V-ATPase 116 kDa subunit family.</text>
</comment>
<evidence type="ECO:0000256" key="7">
    <source>
        <dbReference type="ARBA" id="ARBA00023136"/>
    </source>
</evidence>